<dbReference type="AlphaFoldDB" id="A0A4U6V612"/>
<proteinExistence type="predicted"/>
<name>A0A4U6V612_SETVI</name>
<feature type="compositionally biased region" description="Basic and acidic residues" evidence="1">
    <location>
        <begin position="109"/>
        <end position="132"/>
    </location>
</feature>
<reference evidence="3" key="1">
    <citation type="submission" date="2019-03" db="EMBL/GenBank/DDBJ databases">
        <title>WGS assembly of Setaria viridis.</title>
        <authorList>
            <person name="Huang P."/>
            <person name="Jenkins J."/>
            <person name="Grimwood J."/>
            <person name="Barry K."/>
            <person name="Healey A."/>
            <person name="Mamidi S."/>
            <person name="Sreedasyam A."/>
            <person name="Shu S."/>
            <person name="Feldman M."/>
            <person name="Wu J."/>
            <person name="Yu Y."/>
            <person name="Chen C."/>
            <person name="Johnson J."/>
            <person name="Rokhsar D."/>
            <person name="Baxter I."/>
            <person name="Schmutz J."/>
            <person name="Brutnell T."/>
            <person name="Kellogg E."/>
        </authorList>
    </citation>
    <scope>NUCLEOTIDE SEQUENCE [LARGE SCALE GENOMIC DNA]</scope>
</reference>
<evidence type="ECO:0000256" key="1">
    <source>
        <dbReference type="SAM" id="MobiDB-lite"/>
    </source>
</evidence>
<feature type="compositionally biased region" description="Basic residues" evidence="1">
    <location>
        <begin position="85"/>
        <end position="100"/>
    </location>
</feature>
<feature type="compositionally biased region" description="Basic and acidic residues" evidence="1">
    <location>
        <begin position="220"/>
        <end position="236"/>
    </location>
</feature>
<keyword evidence="2" id="KW-0812">Transmembrane</keyword>
<gene>
    <name evidence="3" type="ORF">SEVIR_3G063100v2</name>
</gene>
<dbReference type="Gramene" id="TKW24650">
    <property type="protein sequence ID" value="TKW24650"/>
    <property type="gene ID" value="SEVIR_3G063100v2"/>
</dbReference>
<feature type="transmembrane region" description="Helical" evidence="2">
    <location>
        <begin position="326"/>
        <end position="351"/>
    </location>
</feature>
<evidence type="ECO:0000313" key="4">
    <source>
        <dbReference type="Proteomes" id="UP000298652"/>
    </source>
</evidence>
<feature type="transmembrane region" description="Helical" evidence="2">
    <location>
        <begin position="250"/>
        <end position="268"/>
    </location>
</feature>
<dbReference type="EMBL" id="CM016554">
    <property type="protein sequence ID" value="TKW24650.1"/>
    <property type="molecule type" value="Genomic_DNA"/>
</dbReference>
<organism evidence="3 4">
    <name type="scientific">Setaria viridis</name>
    <name type="common">Green bristlegrass</name>
    <name type="synonym">Setaria italica subsp. viridis</name>
    <dbReference type="NCBI Taxonomy" id="4556"/>
    <lineage>
        <taxon>Eukaryota</taxon>
        <taxon>Viridiplantae</taxon>
        <taxon>Streptophyta</taxon>
        <taxon>Embryophyta</taxon>
        <taxon>Tracheophyta</taxon>
        <taxon>Spermatophyta</taxon>
        <taxon>Magnoliopsida</taxon>
        <taxon>Liliopsida</taxon>
        <taxon>Poales</taxon>
        <taxon>Poaceae</taxon>
        <taxon>PACMAD clade</taxon>
        <taxon>Panicoideae</taxon>
        <taxon>Panicodae</taxon>
        <taxon>Paniceae</taxon>
        <taxon>Cenchrinae</taxon>
        <taxon>Setaria</taxon>
    </lineage>
</organism>
<feature type="region of interest" description="Disordered" evidence="1">
    <location>
        <begin position="174"/>
        <end position="245"/>
    </location>
</feature>
<feature type="transmembrane region" description="Helical" evidence="2">
    <location>
        <begin position="289"/>
        <end position="306"/>
    </location>
</feature>
<dbReference type="Proteomes" id="UP000298652">
    <property type="component" value="Chromosome 3"/>
</dbReference>
<evidence type="ECO:0008006" key="5">
    <source>
        <dbReference type="Google" id="ProtNLM"/>
    </source>
</evidence>
<feature type="region of interest" description="Disordered" evidence="1">
    <location>
        <begin position="1"/>
        <end position="46"/>
    </location>
</feature>
<protein>
    <recommendedName>
        <fullName evidence="5">Myb-like domain-containing protein</fullName>
    </recommendedName>
</protein>
<sequence>MDHRSMAAATMSMCCRNKQKKDGERSSSGGGGSKQAGMRKGPWTEEEDAQLVWFVRLFGERRSEAHRQELPSPVGQLPPPGPPPRPHHRRRGAPHPRAPRAVRQQVVAHRQEPPRPHRQRDQELLEDAHQEAEGSEDGGVGVLVVDRDHHHRVLLRLSEQRLRHGRVVVGGHRFSAARERRRRRRRGRRRARRGVHHRGKPASPPPPAAAAGSVVLHHGPVLERDRGSRGGGELHGRRLGRSVSPRRRRAAGDAVVAGVGILLGLLALEDRRRRVLQEDARRLLMSHQPCLYIRSSTMHLLLPYINQSVSFIFLSTSYDFKRLGSFFVASVSYVLCILQYIYICICVYCNYTCNTLLDACMLCTSSSGQDM</sequence>
<accession>A0A4U6V612</accession>
<evidence type="ECO:0000256" key="2">
    <source>
        <dbReference type="SAM" id="Phobius"/>
    </source>
</evidence>
<feature type="compositionally biased region" description="Basic residues" evidence="1">
    <location>
        <begin position="179"/>
        <end position="200"/>
    </location>
</feature>
<evidence type="ECO:0000313" key="3">
    <source>
        <dbReference type="EMBL" id="TKW24650.1"/>
    </source>
</evidence>
<feature type="region of interest" description="Disordered" evidence="1">
    <location>
        <begin position="66"/>
        <end position="138"/>
    </location>
</feature>
<keyword evidence="2" id="KW-1133">Transmembrane helix</keyword>
<keyword evidence="2" id="KW-0472">Membrane</keyword>
<keyword evidence="4" id="KW-1185">Reference proteome</keyword>